<organism evidence="4 5">
    <name type="scientific">Microterricola viridarii</name>
    <dbReference type="NCBI Taxonomy" id="412690"/>
    <lineage>
        <taxon>Bacteria</taxon>
        <taxon>Bacillati</taxon>
        <taxon>Actinomycetota</taxon>
        <taxon>Actinomycetes</taxon>
        <taxon>Micrococcales</taxon>
        <taxon>Microbacteriaceae</taxon>
        <taxon>Microterricola</taxon>
    </lineage>
</organism>
<proteinExistence type="predicted"/>
<dbReference type="SMART" id="SM00240">
    <property type="entry name" value="FHA"/>
    <property type="match status" value="1"/>
</dbReference>
<reference evidence="5" key="1">
    <citation type="submission" date="2016-10" db="EMBL/GenBank/DDBJ databases">
        <authorList>
            <person name="Varghese N."/>
            <person name="Submissions S."/>
        </authorList>
    </citation>
    <scope>NUCLEOTIDE SEQUENCE [LARGE SCALE GENOMIC DNA]</scope>
    <source>
        <strain evidence="5">DSM 21772</strain>
    </source>
</reference>
<dbReference type="EMBL" id="LT629742">
    <property type="protein sequence ID" value="SDS00276.1"/>
    <property type="molecule type" value="Genomic_DNA"/>
</dbReference>
<name>A0A1H1NMQ1_9MICO</name>
<gene>
    <name evidence="4" type="ORF">SAMN04489834_0679</name>
</gene>
<dbReference type="InterPro" id="IPR008984">
    <property type="entry name" value="SMAD_FHA_dom_sf"/>
</dbReference>
<dbReference type="Proteomes" id="UP000181956">
    <property type="component" value="Chromosome I"/>
</dbReference>
<dbReference type="RefSeq" id="WP_083362791.1">
    <property type="nucleotide sequence ID" value="NZ_LT629742.1"/>
</dbReference>
<keyword evidence="2" id="KW-1133">Transmembrane helix</keyword>
<accession>A0A1H1NMQ1</accession>
<feature type="transmembrane region" description="Helical" evidence="2">
    <location>
        <begin position="66"/>
        <end position="91"/>
    </location>
</feature>
<sequence>MAQATHATQITHARHGTQGTSCGQCGAALAAGSQFCTRCGAPRLRRTELPRARATGGIRLARMPQIAAAVSVDVVLGAVLIAGAVLLGISAHDVNLWIVYSAVVALAAAAHVYVLLYTGQSVGARLAGVRLVSSVTWSAPGARLKSLQFADLRRGEDPVAPQLPPVEVTLGERTVAAGHDVVAPQRKGWVLIIDEERRVPLTGTFVVGRNPAVDPGETAVAVPDLGRLLSKGHLRFDIDPDGSVFVTDLGSTNGSQIDDDALVPYERAAVTADARILAGDHVFRVENRAHSREGARR</sequence>
<dbReference type="InterPro" id="IPR000253">
    <property type="entry name" value="FHA_dom"/>
</dbReference>
<dbReference type="CDD" id="cd00060">
    <property type="entry name" value="FHA"/>
    <property type="match status" value="1"/>
</dbReference>
<evidence type="ECO:0000256" key="1">
    <source>
        <dbReference type="ARBA" id="ARBA00022553"/>
    </source>
</evidence>
<keyword evidence="2" id="KW-0472">Membrane</keyword>
<evidence type="ECO:0000313" key="5">
    <source>
        <dbReference type="Proteomes" id="UP000181956"/>
    </source>
</evidence>
<evidence type="ECO:0000313" key="4">
    <source>
        <dbReference type="EMBL" id="SDS00276.1"/>
    </source>
</evidence>
<dbReference type="Pfam" id="PF00498">
    <property type="entry name" value="FHA"/>
    <property type="match status" value="1"/>
</dbReference>
<keyword evidence="1" id="KW-0597">Phosphoprotein</keyword>
<feature type="domain" description="FHA" evidence="3">
    <location>
        <begin position="205"/>
        <end position="262"/>
    </location>
</feature>
<keyword evidence="2" id="KW-0812">Transmembrane</keyword>
<evidence type="ECO:0000259" key="3">
    <source>
        <dbReference type="PROSITE" id="PS50006"/>
    </source>
</evidence>
<feature type="transmembrane region" description="Helical" evidence="2">
    <location>
        <begin position="97"/>
        <end position="116"/>
    </location>
</feature>
<dbReference type="SUPFAM" id="SSF49879">
    <property type="entry name" value="SMAD/FHA domain"/>
    <property type="match status" value="1"/>
</dbReference>
<evidence type="ECO:0000256" key="2">
    <source>
        <dbReference type="SAM" id="Phobius"/>
    </source>
</evidence>
<dbReference type="OrthoDB" id="5111283at2"/>
<keyword evidence="5" id="KW-1185">Reference proteome</keyword>
<dbReference type="PROSITE" id="PS50006">
    <property type="entry name" value="FHA_DOMAIN"/>
    <property type="match status" value="1"/>
</dbReference>
<protein>
    <submittedName>
        <fullName evidence="4">FHA domain-containing protein</fullName>
    </submittedName>
</protein>
<dbReference type="Gene3D" id="2.60.200.20">
    <property type="match status" value="1"/>
</dbReference>
<dbReference type="AlphaFoldDB" id="A0A1H1NMQ1"/>
<dbReference type="STRING" id="412690.SAMN04489834_0679"/>